<accession>A0AAX4I289</accession>
<dbReference type="KEGG" id="cdet:87938587"/>
<name>A0AAX4I289_9PEZI</name>
<dbReference type="Proteomes" id="UP001322277">
    <property type="component" value="Chromosome 1"/>
</dbReference>
<keyword evidence="2" id="KW-1185">Reference proteome</keyword>
<gene>
    <name evidence="1" type="ORF">CDEST_02084</name>
</gene>
<dbReference type="RefSeq" id="XP_062774294.1">
    <property type="nucleotide sequence ID" value="XM_062918243.1"/>
</dbReference>
<evidence type="ECO:0000313" key="2">
    <source>
        <dbReference type="Proteomes" id="UP001322277"/>
    </source>
</evidence>
<dbReference type="EMBL" id="CP137305">
    <property type="protein sequence ID" value="WQF77070.1"/>
    <property type="molecule type" value="Genomic_DNA"/>
</dbReference>
<reference evidence="2" key="1">
    <citation type="journal article" date="2023" name="bioRxiv">
        <title>Complete genome of the Medicago anthracnose fungus, Colletotrichum destructivum, reveals a mini-chromosome-like region within a core chromosome.</title>
        <authorList>
            <person name="Lapalu N."/>
            <person name="Simon A."/>
            <person name="Lu A."/>
            <person name="Plaumann P.-L."/>
            <person name="Amselem J."/>
            <person name="Pigne S."/>
            <person name="Auger A."/>
            <person name="Koch C."/>
            <person name="Dallery J.-F."/>
            <person name="O'Connell R.J."/>
        </authorList>
    </citation>
    <scope>NUCLEOTIDE SEQUENCE [LARGE SCALE GENOMIC DNA]</scope>
    <source>
        <strain evidence="2">CBS 520.97</strain>
    </source>
</reference>
<organism evidence="1 2">
    <name type="scientific">Colletotrichum destructivum</name>
    <dbReference type="NCBI Taxonomy" id="34406"/>
    <lineage>
        <taxon>Eukaryota</taxon>
        <taxon>Fungi</taxon>
        <taxon>Dikarya</taxon>
        <taxon>Ascomycota</taxon>
        <taxon>Pezizomycotina</taxon>
        <taxon>Sordariomycetes</taxon>
        <taxon>Hypocreomycetidae</taxon>
        <taxon>Glomerellales</taxon>
        <taxon>Glomerellaceae</taxon>
        <taxon>Colletotrichum</taxon>
        <taxon>Colletotrichum destructivum species complex</taxon>
    </lineage>
</organism>
<dbReference type="GeneID" id="87938587"/>
<sequence length="276" mass="30454">MVKTYILAPNWTTAPPPDGPIKLGHLLDDLTEFVPVNRRGIVDIPTELLNKVDIKEGFQSTRSRLVSGELGLFAKVIGLVGVGAGAGIYYKKDSNDILSCKTLETMTFDPTAEYIAESMELPEVARYMKGCQFREPLYMITGFKIGRGGSLQSSNSQNRNLKLIGGLNPPGSPINIEGNVGFVREETESEAWEGSTDFVVAFRVRKIWYQKWDIRNKAHNKNVIMQGGAQSETVPDMNLQTSENVQGEEISQEVELMTGQNDDGEEGASWILPIPA</sequence>
<proteinExistence type="predicted"/>
<evidence type="ECO:0000313" key="1">
    <source>
        <dbReference type="EMBL" id="WQF77070.1"/>
    </source>
</evidence>
<protein>
    <submittedName>
        <fullName evidence="1">Uncharacterized protein</fullName>
    </submittedName>
</protein>
<dbReference type="AlphaFoldDB" id="A0AAX4I289"/>